<dbReference type="InterPro" id="IPR036178">
    <property type="entry name" value="Formintransfe-cycloase-like_sf"/>
</dbReference>
<dbReference type="RefSeq" id="WP_241039501.1">
    <property type="nucleotide sequence ID" value="NZ_BAAAJF010000011.1"/>
</dbReference>
<name>A0ABS9TJY8_9PSEU</name>
<evidence type="ECO:0000313" key="2">
    <source>
        <dbReference type="EMBL" id="MCH6168860.1"/>
    </source>
</evidence>
<proteinExistence type="predicted"/>
<dbReference type="Gene3D" id="1.20.120.680">
    <property type="entry name" value="Formiminotetrahydrofolate cyclodeaminase monomer, up-and-down helical bundle"/>
    <property type="match status" value="1"/>
</dbReference>
<dbReference type="Proteomes" id="UP001299970">
    <property type="component" value="Unassembled WGS sequence"/>
</dbReference>
<evidence type="ECO:0000259" key="1">
    <source>
        <dbReference type="Pfam" id="PF04961"/>
    </source>
</evidence>
<accession>A0ABS9TJY8</accession>
<protein>
    <submittedName>
        <fullName evidence="2">Cyclodeaminase/cyclohydrolase family protein</fullName>
    </submittedName>
</protein>
<dbReference type="Pfam" id="PF04961">
    <property type="entry name" value="FTCD_C"/>
    <property type="match status" value="1"/>
</dbReference>
<sequence length="188" mass="18636">MAEARGSLLDLTVRDLLDVMAARTPAPGGGGAAALATAMAAALTGMASRFGDGAAAERGDDLRHRAAALADADALAYGTFLAAVRLPHDDPGRPVAVAEARRGAIGVPAEIAELAAEVAELAAGLARHGNPQLRGDAVAAVRIAAAAAGTAADLVVANVHGEEGVADLERARLLATAAGDHVTELDSD</sequence>
<comment type="caution">
    <text evidence="2">The sequence shown here is derived from an EMBL/GenBank/DDBJ whole genome shotgun (WGS) entry which is preliminary data.</text>
</comment>
<organism evidence="2 3">
    <name type="scientific">Pseudonocardia alaniniphila</name>
    <dbReference type="NCBI Taxonomy" id="75291"/>
    <lineage>
        <taxon>Bacteria</taxon>
        <taxon>Bacillati</taxon>
        <taxon>Actinomycetota</taxon>
        <taxon>Actinomycetes</taxon>
        <taxon>Pseudonocardiales</taxon>
        <taxon>Pseudonocardiaceae</taxon>
        <taxon>Pseudonocardia</taxon>
    </lineage>
</organism>
<dbReference type="SUPFAM" id="SSF101262">
    <property type="entry name" value="Methenyltetrahydrofolate cyclohydrolase-like"/>
    <property type="match status" value="1"/>
</dbReference>
<keyword evidence="3" id="KW-1185">Reference proteome</keyword>
<reference evidence="2 3" key="1">
    <citation type="submission" date="2022-03" db="EMBL/GenBank/DDBJ databases">
        <title>Pseudonocardia alaer sp. nov., a novel actinomycete isolated from reed forest soil.</title>
        <authorList>
            <person name="Wang L."/>
        </authorList>
    </citation>
    <scope>NUCLEOTIDE SEQUENCE [LARGE SCALE GENOMIC DNA]</scope>
    <source>
        <strain evidence="2 3">Y-16303</strain>
    </source>
</reference>
<dbReference type="InterPro" id="IPR007044">
    <property type="entry name" value="Cyclodeamin/CycHdrlase"/>
</dbReference>
<gene>
    <name evidence="2" type="ORF">MMF94_24470</name>
</gene>
<dbReference type="EMBL" id="JAKXMK010000022">
    <property type="protein sequence ID" value="MCH6168860.1"/>
    <property type="molecule type" value="Genomic_DNA"/>
</dbReference>
<evidence type="ECO:0000313" key="3">
    <source>
        <dbReference type="Proteomes" id="UP001299970"/>
    </source>
</evidence>
<feature type="domain" description="Cyclodeaminase/cyclohydrolase" evidence="1">
    <location>
        <begin position="12"/>
        <end position="160"/>
    </location>
</feature>